<name>A0A5C5XXN2_9BACT</name>
<evidence type="ECO:0000313" key="2">
    <source>
        <dbReference type="Proteomes" id="UP000318053"/>
    </source>
</evidence>
<reference evidence="1 2" key="1">
    <citation type="submission" date="2019-02" db="EMBL/GenBank/DDBJ databases">
        <title>Deep-cultivation of Planctomycetes and their phenomic and genomic characterization uncovers novel biology.</title>
        <authorList>
            <person name="Wiegand S."/>
            <person name="Jogler M."/>
            <person name="Boedeker C."/>
            <person name="Pinto D."/>
            <person name="Vollmers J."/>
            <person name="Rivas-Marin E."/>
            <person name="Kohn T."/>
            <person name="Peeters S.H."/>
            <person name="Heuer A."/>
            <person name="Rast P."/>
            <person name="Oberbeckmann S."/>
            <person name="Bunk B."/>
            <person name="Jeske O."/>
            <person name="Meyerdierks A."/>
            <person name="Storesund J.E."/>
            <person name="Kallscheuer N."/>
            <person name="Luecker S."/>
            <person name="Lage O.M."/>
            <person name="Pohl T."/>
            <person name="Merkel B.J."/>
            <person name="Hornburger P."/>
            <person name="Mueller R.-W."/>
            <person name="Bruemmer F."/>
            <person name="Labrenz M."/>
            <person name="Spormann A.M."/>
            <person name="Op Den Camp H."/>
            <person name="Overmann J."/>
            <person name="Amann R."/>
            <person name="Jetten M.S.M."/>
            <person name="Mascher T."/>
            <person name="Medema M.H."/>
            <person name="Devos D.P."/>
            <person name="Kaster A.-K."/>
            <person name="Ovreas L."/>
            <person name="Rohde M."/>
            <person name="Galperin M.Y."/>
            <person name="Jogler C."/>
        </authorList>
    </citation>
    <scope>NUCLEOTIDE SEQUENCE [LARGE SCALE GENOMIC DNA]</scope>
    <source>
        <strain evidence="1 2">CA85</strain>
    </source>
</reference>
<accession>A0A5C5XXN2</accession>
<gene>
    <name evidence="1" type="primary">nanM_2</name>
    <name evidence="1" type="ORF">CA85_21110</name>
</gene>
<organism evidence="1 2">
    <name type="scientific">Allorhodopirellula solitaria</name>
    <dbReference type="NCBI Taxonomy" id="2527987"/>
    <lineage>
        <taxon>Bacteria</taxon>
        <taxon>Pseudomonadati</taxon>
        <taxon>Planctomycetota</taxon>
        <taxon>Planctomycetia</taxon>
        <taxon>Pirellulales</taxon>
        <taxon>Pirellulaceae</taxon>
        <taxon>Allorhodopirellula</taxon>
    </lineage>
</organism>
<dbReference type="RefSeq" id="WP_146391177.1">
    <property type="nucleotide sequence ID" value="NZ_SJPK01000004.1"/>
</dbReference>
<dbReference type="EC" id="5.1.3.24" evidence="1"/>
<dbReference type="SUPFAM" id="SSF117281">
    <property type="entry name" value="Kelch motif"/>
    <property type="match status" value="1"/>
</dbReference>
<keyword evidence="2" id="KW-1185">Reference proteome</keyword>
<dbReference type="InterPro" id="IPR056734">
    <property type="entry name" value="NANM"/>
</dbReference>
<dbReference type="AlphaFoldDB" id="A0A5C5XXN2"/>
<dbReference type="InterPro" id="IPR015915">
    <property type="entry name" value="Kelch-typ_b-propeller"/>
</dbReference>
<dbReference type="EMBL" id="SJPK01000004">
    <property type="protein sequence ID" value="TWT67261.1"/>
    <property type="molecule type" value="Genomic_DNA"/>
</dbReference>
<keyword evidence="1" id="KW-0413">Isomerase</keyword>
<proteinExistence type="predicted"/>
<dbReference type="GO" id="GO:0016853">
    <property type="term" value="F:isomerase activity"/>
    <property type="evidence" value="ECO:0007669"/>
    <property type="project" value="UniProtKB-KW"/>
</dbReference>
<sequence>MKIEPLNAGTLPATFMKETMKQSLHILLLLAAVTTSTLATAEDLLSWSELPSMPDELGFAGPFVGVQNDAMIVAGGANFPKPVWESDKVWHDRIFVMARDGDGYTWKDGGTLDRAIAYGTSVSTSEGLVCFGGNDAEETLDDVFLLSWDPETEQIGTTVYPSLPKPCAFTAATRIGDVIYLAGGQSGQSLETAMTNFWSLDLSKKRSEDEFVWKGLPAWPGPPRALNLTVSQRDGYNDCVYVISGRRQNGPAEEQSSYEFLRDVWEFNAVCSWACSVDCLC</sequence>
<dbReference type="Pfam" id="PF24996">
    <property type="entry name" value="NANM"/>
    <property type="match status" value="1"/>
</dbReference>
<dbReference type="Gene3D" id="2.120.10.80">
    <property type="entry name" value="Kelch-type beta propeller"/>
    <property type="match status" value="1"/>
</dbReference>
<evidence type="ECO:0000313" key="1">
    <source>
        <dbReference type="EMBL" id="TWT67261.1"/>
    </source>
</evidence>
<dbReference type="Proteomes" id="UP000318053">
    <property type="component" value="Unassembled WGS sequence"/>
</dbReference>
<comment type="caution">
    <text evidence="1">The sequence shown here is derived from an EMBL/GenBank/DDBJ whole genome shotgun (WGS) entry which is preliminary data.</text>
</comment>
<protein>
    <submittedName>
        <fullName evidence="1">N-acetylneuraminate epimerase</fullName>
        <ecNumber evidence="1">5.1.3.24</ecNumber>
    </submittedName>
</protein>
<dbReference type="OrthoDB" id="9810181at2"/>